<dbReference type="AlphaFoldDB" id="A0A5R8XZP9"/>
<dbReference type="EMBL" id="VANU01000004">
    <property type="protein sequence ID" value="TLP37528.1"/>
    <property type="molecule type" value="Genomic_DNA"/>
</dbReference>
<dbReference type="OrthoDB" id="5344303at2"/>
<reference evidence="1 2" key="1">
    <citation type="submission" date="2019-05" db="EMBL/GenBank/DDBJ databases">
        <title>Arcobacter sp. nov., isolated from sea sediment.</title>
        <authorList>
            <person name="Kim W."/>
        </authorList>
    </citation>
    <scope>NUCLEOTIDE SEQUENCE [LARGE SCALE GENOMIC DNA]</scope>
    <source>
        <strain evidence="1 2">CAU 1517</strain>
    </source>
</reference>
<comment type="caution">
    <text evidence="1">The sequence shown here is derived from an EMBL/GenBank/DDBJ whole genome shotgun (WGS) entry which is preliminary data.</text>
</comment>
<accession>A0A5R8XZP9</accession>
<name>A0A5R8XZP9_9BACT</name>
<evidence type="ECO:0000313" key="1">
    <source>
        <dbReference type="EMBL" id="TLP37528.1"/>
    </source>
</evidence>
<proteinExistence type="predicted"/>
<dbReference type="Proteomes" id="UP000308901">
    <property type="component" value="Unassembled WGS sequence"/>
</dbReference>
<sequence>MKIVTFCDVDDSVIDSKHDVEHFESGNSGGAQIAILDINTIFDFEENKLEACAEKFISIALLDDESDFDAFKNFGVDAWIKTEDIEDINGLLNLIEKRYFAS</sequence>
<keyword evidence="2" id="KW-1185">Reference proteome</keyword>
<organism evidence="1 2">
    <name type="scientific">Arcobacter arenosus</name>
    <dbReference type="NCBI Taxonomy" id="2576037"/>
    <lineage>
        <taxon>Bacteria</taxon>
        <taxon>Pseudomonadati</taxon>
        <taxon>Campylobacterota</taxon>
        <taxon>Epsilonproteobacteria</taxon>
        <taxon>Campylobacterales</taxon>
        <taxon>Arcobacteraceae</taxon>
        <taxon>Arcobacter</taxon>
    </lineage>
</organism>
<gene>
    <name evidence="1" type="ORF">FDK22_09385</name>
</gene>
<evidence type="ECO:0000313" key="2">
    <source>
        <dbReference type="Proteomes" id="UP000308901"/>
    </source>
</evidence>
<dbReference type="RefSeq" id="WP_138152673.1">
    <property type="nucleotide sequence ID" value="NZ_VANU01000004.1"/>
</dbReference>
<protein>
    <submittedName>
        <fullName evidence="1">Uncharacterized protein</fullName>
    </submittedName>
</protein>